<reference evidence="1" key="1">
    <citation type="submission" date="2021-03" db="EMBL/GenBank/DDBJ databases">
        <authorList>
            <consortium name="DOE Joint Genome Institute"/>
            <person name="Ahrendt S."/>
            <person name="Looney B.P."/>
            <person name="Miyauchi S."/>
            <person name="Morin E."/>
            <person name="Drula E."/>
            <person name="Courty P.E."/>
            <person name="Chicoki N."/>
            <person name="Fauchery L."/>
            <person name="Kohler A."/>
            <person name="Kuo A."/>
            <person name="Labutti K."/>
            <person name="Pangilinan J."/>
            <person name="Lipzen A."/>
            <person name="Riley R."/>
            <person name="Andreopoulos W."/>
            <person name="He G."/>
            <person name="Johnson J."/>
            <person name="Barry K.W."/>
            <person name="Grigoriev I.V."/>
            <person name="Nagy L."/>
            <person name="Hibbett D."/>
            <person name="Henrissat B."/>
            <person name="Matheny P.B."/>
            <person name="Labbe J."/>
            <person name="Martin F."/>
        </authorList>
    </citation>
    <scope>NUCLEOTIDE SEQUENCE</scope>
    <source>
        <strain evidence="1">HHB10654</strain>
    </source>
</reference>
<evidence type="ECO:0000313" key="1">
    <source>
        <dbReference type="EMBL" id="KAI0064809.1"/>
    </source>
</evidence>
<name>A0ACB8T7G2_9AGAM</name>
<proteinExistence type="predicted"/>
<evidence type="ECO:0000313" key="2">
    <source>
        <dbReference type="Proteomes" id="UP000814140"/>
    </source>
</evidence>
<sequence length="95" mass="10736">YSLAIRWVAGHEDVEGNELSDARAKEAAAGRTSRKRLLPEYLRNGPLPLSVSALRQAHQVTLQARWKTSWQRSPRHARLSHLDPSLPSKSFLKLV</sequence>
<reference evidence="1" key="2">
    <citation type="journal article" date="2022" name="New Phytol.">
        <title>Evolutionary transition to the ectomycorrhizal habit in the genomes of a hyperdiverse lineage of mushroom-forming fungi.</title>
        <authorList>
            <person name="Looney B."/>
            <person name="Miyauchi S."/>
            <person name="Morin E."/>
            <person name="Drula E."/>
            <person name="Courty P.E."/>
            <person name="Kohler A."/>
            <person name="Kuo A."/>
            <person name="LaButti K."/>
            <person name="Pangilinan J."/>
            <person name="Lipzen A."/>
            <person name="Riley R."/>
            <person name="Andreopoulos W."/>
            <person name="He G."/>
            <person name="Johnson J."/>
            <person name="Nolan M."/>
            <person name="Tritt A."/>
            <person name="Barry K.W."/>
            <person name="Grigoriev I.V."/>
            <person name="Nagy L.G."/>
            <person name="Hibbett D."/>
            <person name="Henrissat B."/>
            <person name="Matheny P.B."/>
            <person name="Labbe J."/>
            <person name="Martin F.M."/>
        </authorList>
    </citation>
    <scope>NUCLEOTIDE SEQUENCE</scope>
    <source>
        <strain evidence="1">HHB10654</strain>
    </source>
</reference>
<dbReference type="EMBL" id="MU277197">
    <property type="protein sequence ID" value="KAI0064809.1"/>
    <property type="molecule type" value="Genomic_DNA"/>
</dbReference>
<protein>
    <submittedName>
        <fullName evidence="1">Uncharacterized protein</fullName>
    </submittedName>
</protein>
<organism evidence="1 2">
    <name type="scientific">Artomyces pyxidatus</name>
    <dbReference type="NCBI Taxonomy" id="48021"/>
    <lineage>
        <taxon>Eukaryota</taxon>
        <taxon>Fungi</taxon>
        <taxon>Dikarya</taxon>
        <taxon>Basidiomycota</taxon>
        <taxon>Agaricomycotina</taxon>
        <taxon>Agaricomycetes</taxon>
        <taxon>Russulales</taxon>
        <taxon>Auriscalpiaceae</taxon>
        <taxon>Artomyces</taxon>
    </lineage>
</organism>
<feature type="non-terminal residue" evidence="1">
    <location>
        <position position="1"/>
    </location>
</feature>
<keyword evidence="2" id="KW-1185">Reference proteome</keyword>
<feature type="non-terminal residue" evidence="1">
    <location>
        <position position="95"/>
    </location>
</feature>
<dbReference type="Proteomes" id="UP000814140">
    <property type="component" value="Unassembled WGS sequence"/>
</dbReference>
<accession>A0ACB8T7G2</accession>
<gene>
    <name evidence="1" type="ORF">BV25DRAFT_1785350</name>
</gene>
<comment type="caution">
    <text evidence="1">The sequence shown here is derived from an EMBL/GenBank/DDBJ whole genome shotgun (WGS) entry which is preliminary data.</text>
</comment>